<sequence>MDVNLRAMREADAPDLFEMYNQPAFRFGTLALPFESFEAVKAWAAPRSPRDVHLVAEVDGRVVGAAALRPFYGRRAHAAEFWLAVNEDVAGRGIGAKLLAAIIDTADNWLNVTRIEMTVFVDNTRAIALYERFGFEIEGTHRAASFRNGAFVDVHCMARLGPGMGPRPALSSLRSTTSS</sequence>
<keyword evidence="2" id="KW-0808">Transferase</keyword>
<dbReference type="GO" id="GO:0016747">
    <property type="term" value="F:acyltransferase activity, transferring groups other than amino-acyl groups"/>
    <property type="evidence" value="ECO:0007669"/>
    <property type="project" value="InterPro"/>
</dbReference>
<dbReference type="PROSITE" id="PS51186">
    <property type="entry name" value="GNAT"/>
    <property type="match status" value="1"/>
</dbReference>
<gene>
    <name evidence="2" type="ORF">VQ03_07895</name>
</gene>
<comment type="caution">
    <text evidence="2">The sequence shown here is derived from an EMBL/GenBank/DDBJ whole genome shotgun (WGS) entry which is preliminary data.</text>
</comment>
<dbReference type="OrthoDB" id="9803907at2"/>
<feature type="domain" description="N-acetyltransferase" evidence="1">
    <location>
        <begin position="3"/>
        <end position="159"/>
    </location>
</feature>
<dbReference type="Pfam" id="PF00583">
    <property type="entry name" value="Acetyltransf_1"/>
    <property type="match status" value="1"/>
</dbReference>
<keyword evidence="3" id="KW-1185">Reference proteome</keyword>
<dbReference type="CDD" id="cd04301">
    <property type="entry name" value="NAT_SF"/>
    <property type="match status" value="1"/>
</dbReference>
<evidence type="ECO:0000313" key="2">
    <source>
        <dbReference type="EMBL" id="KMO43532.1"/>
    </source>
</evidence>
<dbReference type="PANTHER" id="PTHR43415">
    <property type="entry name" value="SPERMIDINE N(1)-ACETYLTRANSFERASE"/>
    <property type="match status" value="1"/>
</dbReference>
<dbReference type="Proteomes" id="UP000036449">
    <property type="component" value="Unassembled WGS sequence"/>
</dbReference>
<evidence type="ECO:0000313" key="3">
    <source>
        <dbReference type="Proteomes" id="UP000036449"/>
    </source>
</evidence>
<dbReference type="InterPro" id="IPR000182">
    <property type="entry name" value="GNAT_dom"/>
</dbReference>
<dbReference type="PANTHER" id="PTHR43415:SF3">
    <property type="entry name" value="GNAT-FAMILY ACETYLTRANSFERASE"/>
    <property type="match status" value="1"/>
</dbReference>
<name>A0A0J6TCG7_9HYPH</name>
<protein>
    <submittedName>
        <fullName evidence="2">GNAT family acetyltransferase</fullName>
    </submittedName>
</protein>
<dbReference type="AlphaFoldDB" id="A0A0J6TCG7"/>
<dbReference type="PATRIC" id="fig|1187852.3.peg.5127"/>
<dbReference type="SUPFAM" id="SSF55729">
    <property type="entry name" value="Acyl-CoA N-acyltransferases (Nat)"/>
    <property type="match status" value="1"/>
</dbReference>
<dbReference type="Gene3D" id="3.40.630.30">
    <property type="match status" value="1"/>
</dbReference>
<reference evidence="2 3" key="1">
    <citation type="submission" date="2015-03" db="EMBL/GenBank/DDBJ databases">
        <title>Genome sequencing of Methylobacterium tarhaniae DSM 25844.</title>
        <authorList>
            <person name="Chaudhry V."/>
            <person name="Patil P.B."/>
        </authorList>
    </citation>
    <scope>NUCLEOTIDE SEQUENCE [LARGE SCALE GENOMIC DNA]</scope>
    <source>
        <strain evidence="2 3">DSM 25844</strain>
    </source>
</reference>
<proteinExistence type="predicted"/>
<accession>A0A0J6TCG7</accession>
<dbReference type="EMBL" id="LABZ01000045">
    <property type="protein sequence ID" value="KMO43532.1"/>
    <property type="molecule type" value="Genomic_DNA"/>
</dbReference>
<organism evidence="2 3">
    <name type="scientific">Methylobacterium tarhaniae</name>
    <dbReference type="NCBI Taxonomy" id="1187852"/>
    <lineage>
        <taxon>Bacteria</taxon>
        <taxon>Pseudomonadati</taxon>
        <taxon>Pseudomonadota</taxon>
        <taxon>Alphaproteobacteria</taxon>
        <taxon>Hyphomicrobiales</taxon>
        <taxon>Methylobacteriaceae</taxon>
        <taxon>Methylobacterium</taxon>
    </lineage>
</organism>
<dbReference type="RefSeq" id="WP_048450329.1">
    <property type="nucleotide sequence ID" value="NZ_JBNNPJ010000018.1"/>
</dbReference>
<evidence type="ECO:0000259" key="1">
    <source>
        <dbReference type="PROSITE" id="PS51186"/>
    </source>
</evidence>
<dbReference type="InterPro" id="IPR016181">
    <property type="entry name" value="Acyl_CoA_acyltransferase"/>
</dbReference>